<reference evidence="7" key="1">
    <citation type="submission" date="2021-06" db="EMBL/GenBank/DDBJ databases">
        <authorList>
            <person name="Hodson N. C."/>
            <person name="Mongue J. A."/>
            <person name="Jaron S. K."/>
        </authorList>
    </citation>
    <scope>NUCLEOTIDE SEQUENCE</scope>
</reference>
<evidence type="ECO:0000256" key="1">
    <source>
        <dbReference type="ARBA" id="ARBA00005190"/>
    </source>
</evidence>
<feature type="domain" description="Carbohydrate kinase FGGY N-terminal" evidence="6">
    <location>
        <begin position="1"/>
        <end position="95"/>
    </location>
</feature>
<evidence type="ECO:0000313" key="7">
    <source>
        <dbReference type="EMBL" id="CAG7661553.1"/>
    </source>
</evidence>
<dbReference type="GO" id="GO:0046167">
    <property type="term" value="P:glycerol-3-phosphate biosynthetic process"/>
    <property type="evidence" value="ECO:0007669"/>
    <property type="project" value="TreeGrafter"/>
</dbReference>
<feature type="non-terminal residue" evidence="7">
    <location>
        <position position="97"/>
    </location>
</feature>
<comment type="caution">
    <text evidence="7">The sequence shown here is derived from an EMBL/GenBank/DDBJ whole genome shotgun (WGS) entry which is preliminary data.</text>
</comment>
<evidence type="ECO:0000256" key="2">
    <source>
        <dbReference type="ARBA" id="ARBA00012099"/>
    </source>
</evidence>
<evidence type="ECO:0000259" key="6">
    <source>
        <dbReference type="Pfam" id="PF00370"/>
    </source>
</evidence>
<keyword evidence="3" id="KW-0808">Transferase</keyword>
<evidence type="ECO:0000256" key="5">
    <source>
        <dbReference type="ARBA" id="ARBA00043149"/>
    </source>
</evidence>
<evidence type="ECO:0000256" key="3">
    <source>
        <dbReference type="ARBA" id="ARBA00022679"/>
    </source>
</evidence>
<dbReference type="GO" id="GO:0019563">
    <property type="term" value="P:glycerol catabolic process"/>
    <property type="evidence" value="ECO:0007669"/>
    <property type="project" value="UniProtKB-UniPathway"/>
</dbReference>
<comment type="pathway">
    <text evidence="1">Polyol metabolism; glycerol degradation via glycerol kinase pathway; sn-glycerol 3-phosphate from glycerol: step 1/1.</text>
</comment>
<keyword evidence="4" id="KW-0418">Kinase</keyword>
<dbReference type="UniPathway" id="UPA00618">
    <property type="reaction ID" value="UER00672"/>
</dbReference>
<feature type="non-terminal residue" evidence="7">
    <location>
        <position position="1"/>
    </location>
</feature>
<dbReference type="Proteomes" id="UP000708208">
    <property type="component" value="Unassembled WGS sequence"/>
</dbReference>
<keyword evidence="8" id="KW-1185">Reference proteome</keyword>
<dbReference type="EMBL" id="CAJVCH010007740">
    <property type="protein sequence ID" value="CAG7661553.1"/>
    <property type="molecule type" value="Genomic_DNA"/>
</dbReference>
<accession>A0A8J2J0G1</accession>
<dbReference type="Pfam" id="PF00370">
    <property type="entry name" value="FGGY_N"/>
    <property type="match status" value="1"/>
</dbReference>
<dbReference type="OrthoDB" id="5422795at2759"/>
<dbReference type="PROSITE" id="PS00933">
    <property type="entry name" value="FGGY_KINASES_1"/>
    <property type="match status" value="1"/>
</dbReference>
<dbReference type="AlphaFoldDB" id="A0A8J2J0G1"/>
<protein>
    <recommendedName>
        <fullName evidence="2">glycerol kinase</fullName>
        <ecNumber evidence="2">2.7.1.30</ecNumber>
    </recommendedName>
    <alternativeName>
        <fullName evidence="5">ATP:glycerol 3-phosphotransferase</fullName>
    </alternativeName>
</protein>
<dbReference type="EC" id="2.7.1.30" evidence="2"/>
<organism evidence="7 8">
    <name type="scientific">Allacma fusca</name>
    <dbReference type="NCBI Taxonomy" id="39272"/>
    <lineage>
        <taxon>Eukaryota</taxon>
        <taxon>Metazoa</taxon>
        <taxon>Ecdysozoa</taxon>
        <taxon>Arthropoda</taxon>
        <taxon>Hexapoda</taxon>
        <taxon>Collembola</taxon>
        <taxon>Symphypleona</taxon>
        <taxon>Sminthuridae</taxon>
        <taxon>Allacma</taxon>
    </lineage>
</organism>
<name>A0A8J2J0G1_9HEXA</name>
<dbReference type="InterPro" id="IPR018484">
    <property type="entry name" value="FGGY_N"/>
</dbReference>
<dbReference type="InterPro" id="IPR018483">
    <property type="entry name" value="Carb_kinase_FGGY_CS"/>
</dbReference>
<dbReference type="GO" id="GO:0004370">
    <property type="term" value="F:glycerol kinase activity"/>
    <property type="evidence" value="ECO:0007669"/>
    <property type="project" value="UniProtKB-EC"/>
</dbReference>
<gene>
    <name evidence="7" type="ORF">AFUS01_LOCUS1405</name>
</gene>
<dbReference type="PANTHER" id="PTHR10196:SF69">
    <property type="entry name" value="GLYCEROL KINASE"/>
    <property type="match status" value="1"/>
</dbReference>
<evidence type="ECO:0000256" key="4">
    <source>
        <dbReference type="ARBA" id="ARBA00022777"/>
    </source>
</evidence>
<evidence type="ECO:0000313" key="8">
    <source>
        <dbReference type="Proteomes" id="UP000708208"/>
    </source>
</evidence>
<dbReference type="PANTHER" id="PTHR10196">
    <property type="entry name" value="SUGAR KINASE"/>
    <property type="match status" value="1"/>
</dbReference>
<proteinExistence type="predicted"/>
<dbReference type="GO" id="GO:0006641">
    <property type="term" value="P:triglyceride metabolic process"/>
    <property type="evidence" value="ECO:0007669"/>
    <property type="project" value="TreeGrafter"/>
</dbReference>
<dbReference type="GO" id="GO:0005739">
    <property type="term" value="C:mitochondrion"/>
    <property type="evidence" value="ECO:0007669"/>
    <property type="project" value="TreeGrafter"/>
</dbReference>
<sequence length="97" mass="11063">NQRETVVAWDRITGEPLYNAIVWLDSRTTPYVEDILASPTGDEDVAKIKAISGLRISNYFTALKIKWLVEHVEGVKDAIRNDRCLFGTVDSWLIWVV</sequence>